<name>A0A5J9T701_9POAL</name>
<reference evidence="2 3" key="1">
    <citation type="journal article" date="2019" name="Sci. Rep.">
        <title>A high-quality genome of Eragrostis curvula grass provides insights into Poaceae evolution and supports new strategies to enhance forage quality.</title>
        <authorList>
            <person name="Carballo J."/>
            <person name="Santos B.A.C.M."/>
            <person name="Zappacosta D."/>
            <person name="Garbus I."/>
            <person name="Selva J.P."/>
            <person name="Gallo C.A."/>
            <person name="Diaz A."/>
            <person name="Albertini E."/>
            <person name="Caccamo M."/>
            <person name="Echenique V."/>
        </authorList>
    </citation>
    <scope>NUCLEOTIDE SEQUENCE [LARGE SCALE GENOMIC DNA]</scope>
    <source>
        <strain evidence="3">cv. Victoria</strain>
        <tissue evidence="2">Leaf</tissue>
    </source>
</reference>
<evidence type="ECO:0000256" key="1">
    <source>
        <dbReference type="SAM" id="MobiDB-lite"/>
    </source>
</evidence>
<sequence length="190" mass="20505">MASERPPWPTSLIWGWISASRRGRGGAALPGVRLGVAIVVRAELSVRHRSRGACPSASSAAVRRRRRRPRGARRLRPRLRVGVSVLIRMEPSSSARSLESASLAVGRHPRTFLHAAQRPRPALMLSVLDPLLPTSSTPASSFSRSETQVSGIRNSTSGCLVVGKNCALSSRVIFSLVAFDMCKLSSKSTQ</sequence>
<feature type="non-terminal residue" evidence="2">
    <location>
        <position position="1"/>
    </location>
</feature>
<comment type="caution">
    <text evidence="2">The sequence shown here is derived from an EMBL/GenBank/DDBJ whole genome shotgun (WGS) entry which is preliminary data.</text>
</comment>
<dbReference type="EMBL" id="RWGY01000045">
    <property type="protein sequence ID" value="TVU07125.1"/>
    <property type="molecule type" value="Genomic_DNA"/>
</dbReference>
<accession>A0A5J9T701</accession>
<dbReference type="Gramene" id="TVU07125">
    <property type="protein sequence ID" value="TVU07125"/>
    <property type="gene ID" value="EJB05_47166"/>
</dbReference>
<proteinExistence type="predicted"/>
<organism evidence="2 3">
    <name type="scientific">Eragrostis curvula</name>
    <name type="common">weeping love grass</name>
    <dbReference type="NCBI Taxonomy" id="38414"/>
    <lineage>
        <taxon>Eukaryota</taxon>
        <taxon>Viridiplantae</taxon>
        <taxon>Streptophyta</taxon>
        <taxon>Embryophyta</taxon>
        <taxon>Tracheophyta</taxon>
        <taxon>Spermatophyta</taxon>
        <taxon>Magnoliopsida</taxon>
        <taxon>Liliopsida</taxon>
        <taxon>Poales</taxon>
        <taxon>Poaceae</taxon>
        <taxon>PACMAD clade</taxon>
        <taxon>Chloridoideae</taxon>
        <taxon>Eragrostideae</taxon>
        <taxon>Eragrostidinae</taxon>
        <taxon>Eragrostis</taxon>
    </lineage>
</organism>
<keyword evidence="3" id="KW-1185">Reference proteome</keyword>
<feature type="region of interest" description="Disordered" evidence="1">
    <location>
        <begin position="55"/>
        <end position="74"/>
    </location>
</feature>
<gene>
    <name evidence="2" type="ORF">EJB05_47166</name>
</gene>
<dbReference type="AlphaFoldDB" id="A0A5J9T701"/>
<dbReference type="Proteomes" id="UP000324897">
    <property type="component" value="Unassembled WGS sequence"/>
</dbReference>
<feature type="non-terminal residue" evidence="2">
    <location>
        <position position="190"/>
    </location>
</feature>
<protein>
    <submittedName>
        <fullName evidence="2">Uncharacterized protein</fullName>
    </submittedName>
</protein>
<evidence type="ECO:0000313" key="3">
    <source>
        <dbReference type="Proteomes" id="UP000324897"/>
    </source>
</evidence>
<evidence type="ECO:0000313" key="2">
    <source>
        <dbReference type="EMBL" id="TVU07125.1"/>
    </source>
</evidence>
<feature type="compositionally biased region" description="Basic residues" evidence="1">
    <location>
        <begin position="62"/>
        <end position="74"/>
    </location>
</feature>